<accession>A0A926Y1N3</accession>
<sequence>MSNLVEGTDIEVGKWYPASTPPPDIKNGELEEKYDLILAIKDYNIVSGWYAHDEGVYYWNCERYDSFDDEPIEGWTREQEINNNLDLVYEIARGVAAWIIIPSPDNEWPSHDGSNYWEPEPEIPRQRGRPDNDEGQTPMLPTDAQA</sequence>
<feature type="compositionally biased region" description="Basic and acidic residues" evidence="1">
    <location>
        <begin position="122"/>
        <end position="132"/>
    </location>
</feature>
<feature type="region of interest" description="Disordered" evidence="1">
    <location>
        <begin position="105"/>
        <end position="146"/>
    </location>
</feature>
<reference evidence="2" key="1">
    <citation type="submission" date="2020-09" db="EMBL/GenBank/DDBJ databases">
        <authorList>
            <person name="Kim M.K."/>
        </authorList>
    </citation>
    <scope>NUCLEOTIDE SEQUENCE</scope>
    <source>
        <strain evidence="2">BT702</strain>
    </source>
</reference>
<proteinExistence type="predicted"/>
<organism evidence="2 3">
    <name type="scientific">Spirosoma profusum</name>
    <dbReference type="NCBI Taxonomy" id="2771354"/>
    <lineage>
        <taxon>Bacteria</taxon>
        <taxon>Pseudomonadati</taxon>
        <taxon>Bacteroidota</taxon>
        <taxon>Cytophagia</taxon>
        <taxon>Cytophagales</taxon>
        <taxon>Cytophagaceae</taxon>
        <taxon>Spirosoma</taxon>
    </lineage>
</organism>
<keyword evidence="3" id="KW-1185">Reference proteome</keyword>
<dbReference type="AlphaFoldDB" id="A0A926Y1N3"/>
<evidence type="ECO:0000313" key="3">
    <source>
        <dbReference type="Proteomes" id="UP000598820"/>
    </source>
</evidence>
<evidence type="ECO:0000313" key="2">
    <source>
        <dbReference type="EMBL" id="MBD2704431.1"/>
    </source>
</evidence>
<protein>
    <submittedName>
        <fullName evidence="2">Uncharacterized protein</fullName>
    </submittedName>
</protein>
<evidence type="ECO:0000256" key="1">
    <source>
        <dbReference type="SAM" id="MobiDB-lite"/>
    </source>
</evidence>
<gene>
    <name evidence="2" type="ORF">IC229_27570</name>
</gene>
<dbReference type="EMBL" id="JACWZY010000031">
    <property type="protein sequence ID" value="MBD2704431.1"/>
    <property type="molecule type" value="Genomic_DNA"/>
</dbReference>
<comment type="caution">
    <text evidence="2">The sequence shown here is derived from an EMBL/GenBank/DDBJ whole genome shotgun (WGS) entry which is preliminary data.</text>
</comment>
<dbReference type="RefSeq" id="WP_190890998.1">
    <property type="nucleotide sequence ID" value="NZ_JACWZY010000031.1"/>
</dbReference>
<dbReference type="Proteomes" id="UP000598820">
    <property type="component" value="Unassembled WGS sequence"/>
</dbReference>
<name>A0A926Y1N3_9BACT</name>